<dbReference type="PaxDb" id="3218-PP1S104_203V6.1"/>
<dbReference type="EnsemblPlants" id="Pp3c15_13580V3.1">
    <property type="protein sequence ID" value="Pp3c15_13580V3.1"/>
    <property type="gene ID" value="Pp3c15_13580"/>
</dbReference>
<reference evidence="1 3" key="1">
    <citation type="journal article" date="2008" name="Science">
        <title>The Physcomitrella genome reveals evolutionary insights into the conquest of land by plants.</title>
        <authorList>
            <person name="Rensing S."/>
            <person name="Lang D."/>
            <person name="Zimmer A."/>
            <person name="Terry A."/>
            <person name="Salamov A."/>
            <person name="Shapiro H."/>
            <person name="Nishiyama T."/>
            <person name="Perroud P.-F."/>
            <person name="Lindquist E."/>
            <person name="Kamisugi Y."/>
            <person name="Tanahashi T."/>
            <person name="Sakakibara K."/>
            <person name="Fujita T."/>
            <person name="Oishi K."/>
            <person name="Shin-I T."/>
            <person name="Kuroki Y."/>
            <person name="Toyoda A."/>
            <person name="Suzuki Y."/>
            <person name="Hashimoto A."/>
            <person name="Yamaguchi K."/>
            <person name="Sugano A."/>
            <person name="Kohara Y."/>
            <person name="Fujiyama A."/>
            <person name="Anterola A."/>
            <person name="Aoki S."/>
            <person name="Ashton N."/>
            <person name="Barbazuk W.B."/>
            <person name="Barker E."/>
            <person name="Bennetzen J."/>
            <person name="Bezanilla M."/>
            <person name="Blankenship R."/>
            <person name="Cho S.H."/>
            <person name="Dutcher S."/>
            <person name="Estelle M."/>
            <person name="Fawcett J.A."/>
            <person name="Gundlach H."/>
            <person name="Hanada K."/>
            <person name="Heyl A."/>
            <person name="Hicks K.A."/>
            <person name="Hugh J."/>
            <person name="Lohr M."/>
            <person name="Mayer K."/>
            <person name="Melkozernov A."/>
            <person name="Murata T."/>
            <person name="Nelson D."/>
            <person name="Pils B."/>
            <person name="Prigge M."/>
            <person name="Reiss B."/>
            <person name="Renner T."/>
            <person name="Rombauts S."/>
            <person name="Rushton P."/>
            <person name="Sanderfoot A."/>
            <person name="Schween G."/>
            <person name="Shiu S.-H."/>
            <person name="Stueber K."/>
            <person name="Theodoulou F.L."/>
            <person name="Tu H."/>
            <person name="Van de Peer Y."/>
            <person name="Verrier P.J."/>
            <person name="Waters E."/>
            <person name="Wood A."/>
            <person name="Yang L."/>
            <person name="Cove D."/>
            <person name="Cuming A."/>
            <person name="Hasebe M."/>
            <person name="Lucas S."/>
            <person name="Mishler D.B."/>
            <person name="Reski R."/>
            <person name="Grigoriev I."/>
            <person name="Quatrano R.S."/>
            <person name="Boore J.L."/>
        </authorList>
    </citation>
    <scope>NUCLEOTIDE SEQUENCE [LARGE SCALE GENOMIC DNA]</scope>
    <source>
        <strain evidence="2 3">cv. Gransden 2004</strain>
    </source>
</reference>
<dbReference type="AlphaFoldDB" id="A0A2K1JD30"/>
<dbReference type="EnsemblPlants" id="Pp3c15_13580V3.7">
    <property type="protein sequence ID" value="Pp3c15_13580V3.7"/>
    <property type="gene ID" value="Pp3c15_13580"/>
</dbReference>
<reference evidence="1 3" key="2">
    <citation type="journal article" date="2018" name="Plant J.">
        <title>The Physcomitrella patens chromosome-scale assembly reveals moss genome structure and evolution.</title>
        <authorList>
            <person name="Lang D."/>
            <person name="Ullrich K.K."/>
            <person name="Murat F."/>
            <person name="Fuchs J."/>
            <person name="Jenkins J."/>
            <person name="Haas F.B."/>
            <person name="Piednoel M."/>
            <person name="Gundlach H."/>
            <person name="Van Bel M."/>
            <person name="Meyberg R."/>
            <person name="Vives C."/>
            <person name="Morata J."/>
            <person name="Symeonidi A."/>
            <person name="Hiss M."/>
            <person name="Muchero W."/>
            <person name="Kamisugi Y."/>
            <person name="Saleh O."/>
            <person name="Blanc G."/>
            <person name="Decker E.L."/>
            <person name="van Gessel N."/>
            <person name="Grimwood J."/>
            <person name="Hayes R.D."/>
            <person name="Graham S.W."/>
            <person name="Gunter L.E."/>
            <person name="McDaniel S.F."/>
            <person name="Hoernstein S.N.W."/>
            <person name="Larsson A."/>
            <person name="Li F.W."/>
            <person name="Perroud P.F."/>
            <person name="Phillips J."/>
            <person name="Ranjan P."/>
            <person name="Rokshar D.S."/>
            <person name="Rothfels C.J."/>
            <person name="Schneider L."/>
            <person name="Shu S."/>
            <person name="Stevenson D.W."/>
            <person name="Thummler F."/>
            <person name="Tillich M."/>
            <person name="Villarreal Aguilar J.C."/>
            <person name="Widiez T."/>
            <person name="Wong G.K."/>
            <person name="Wymore A."/>
            <person name="Zhang Y."/>
            <person name="Zimmer A.D."/>
            <person name="Quatrano R.S."/>
            <person name="Mayer K.F.X."/>
            <person name="Goodstein D."/>
            <person name="Casacuberta J.M."/>
            <person name="Vandepoele K."/>
            <person name="Reski R."/>
            <person name="Cuming A.C."/>
            <person name="Tuskan G.A."/>
            <person name="Maumus F."/>
            <person name="Salse J."/>
            <person name="Schmutz J."/>
            <person name="Rensing S.A."/>
        </authorList>
    </citation>
    <scope>NUCLEOTIDE SEQUENCE [LARGE SCALE GENOMIC DNA]</scope>
    <source>
        <strain evidence="2 3">cv. Gransden 2004</strain>
    </source>
</reference>
<gene>
    <name evidence="2" type="primary">LOC112292288</name>
    <name evidence="1" type="ORF">PHYPA_019712</name>
</gene>
<dbReference type="Gramene" id="Pp3c15_13580V3.8">
    <property type="protein sequence ID" value="Pp3c15_13580V3.8"/>
    <property type="gene ID" value="Pp3c15_13580"/>
</dbReference>
<evidence type="ECO:0000313" key="2">
    <source>
        <dbReference type="EnsemblPlants" id="Pp3c15_13580V3.1"/>
    </source>
</evidence>
<dbReference type="EnsemblPlants" id="Pp3c15_13580V3.8">
    <property type="protein sequence ID" value="Pp3c15_13580V3.8"/>
    <property type="gene ID" value="Pp3c15_13580"/>
</dbReference>
<organism evidence="1">
    <name type="scientific">Physcomitrium patens</name>
    <name type="common">Spreading-leaved earth moss</name>
    <name type="synonym">Physcomitrella patens</name>
    <dbReference type="NCBI Taxonomy" id="3218"/>
    <lineage>
        <taxon>Eukaryota</taxon>
        <taxon>Viridiplantae</taxon>
        <taxon>Streptophyta</taxon>
        <taxon>Embryophyta</taxon>
        <taxon>Bryophyta</taxon>
        <taxon>Bryophytina</taxon>
        <taxon>Bryopsida</taxon>
        <taxon>Funariidae</taxon>
        <taxon>Funariales</taxon>
        <taxon>Funariaceae</taxon>
        <taxon>Physcomitrium</taxon>
    </lineage>
</organism>
<dbReference type="EnsemblPlants" id="Pp3c15_13580V3.5">
    <property type="protein sequence ID" value="Pp3c15_13580V3.5"/>
    <property type="gene ID" value="Pp3c15_13580"/>
</dbReference>
<dbReference type="Proteomes" id="UP000006727">
    <property type="component" value="Chromosome 15"/>
</dbReference>
<evidence type="ECO:0000313" key="1">
    <source>
        <dbReference type="EMBL" id="PNR39434.1"/>
    </source>
</evidence>
<protein>
    <submittedName>
        <fullName evidence="1 2">Uncharacterized protein</fullName>
    </submittedName>
</protein>
<dbReference type="Gramene" id="Pp3c15_13580V3.5">
    <property type="protein sequence ID" value="Pp3c15_13580V3.5"/>
    <property type="gene ID" value="Pp3c15_13580"/>
</dbReference>
<name>A0A2K1JD30_PHYPA</name>
<dbReference type="EnsemblPlants" id="Pp3c15_13580V3.6">
    <property type="protein sequence ID" value="Pp3c15_13580V3.6"/>
    <property type="gene ID" value="Pp3c15_13580"/>
</dbReference>
<dbReference type="Gramene" id="Pp3c15_13580V3.2">
    <property type="protein sequence ID" value="Pp3c15_13580V3.2"/>
    <property type="gene ID" value="Pp3c15_13580"/>
</dbReference>
<dbReference type="EMBL" id="ABEU02000015">
    <property type="protein sequence ID" value="PNR39434.1"/>
    <property type="molecule type" value="Genomic_DNA"/>
</dbReference>
<reference evidence="2" key="3">
    <citation type="submission" date="2020-12" db="UniProtKB">
        <authorList>
            <consortium name="EnsemblPlants"/>
        </authorList>
    </citation>
    <scope>IDENTIFICATION</scope>
</reference>
<keyword evidence="3" id="KW-1185">Reference proteome</keyword>
<dbReference type="EnsemblPlants" id="Pp3c15_13580V3.2">
    <property type="protein sequence ID" value="Pp3c15_13580V3.2"/>
    <property type="gene ID" value="Pp3c15_13580"/>
</dbReference>
<dbReference type="Gramene" id="Pp3c15_13580V3.6">
    <property type="protein sequence ID" value="Pp3c15_13580V3.6"/>
    <property type="gene ID" value="Pp3c15_13580"/>
</dbReference>
<dbReference type="GeneID" id="112292288"/>
<dbReference type="Gramene" id="Pp3c15_13580V3.3">
    <property type="protein sequence ID" value="Pp3c15_13580V3.3"/>
    <property type="gene ID" value="Pp3c15_13580"/>
</dbReference>
<sequence>MDVQQGLLSYMVQKALKSATPRLKGDGFNSWPHFSAHICHSSAVLSISHGVLAFTGQCLQLFRKMPLLLCPRTLSHVYHLFPAFQKCPLWKQSVSSKCRSSFVPGCYLALPPACGCTSPLFILQMFDIVEIPSHYVVGRRERVSLDCFP</sequence>
<evidence type="ECO:0000313" key="3">
    <source>
        <dbReference type="Proteomes" id="UP000006727"/>
    </source>
</evidence>
<accession>A0A2K1JD30</accession>
<dbReference type="Gramene" id="Pp3c15_13580V3.1">
    <property type="protein sequence ID" value="Pp3c15_13580V3.1"/>
    <property type="gene ID" value="Pp3c15_13580"/>
</dbReference>
<dbReference type="RefSeq" id="XP_024396375.1">
    <property type="nucleotide sequence ID" value="XM_024540607.2"/>
</dbReference>
<dbReference type="RefSeq" id="XP_024396380.1">
    <property type="nucleotide sequence ID" value="XM_024540612.2"/>
</dbReference>
<dbReference type="Gramene" id="Pp3c15_13580V3.4">
    <property type="protein sequence ID" value="Pp3c15_13580V3.4"/>
    <property type="gene ID" value="Pp3c15_13580"/>
</dbReference>
<dbReference type="RefSeq" id="XP_024396376.1">
    <property type="nucleotide sequence ID" value="XM_024540608.2"/>
</dbReference>
<proteinExistence type="predicted"/>
<dbReference type="EnsemblPlants" id="Pp3c15_13580V3.4">
    <property type="protein sequence ID" value="Pp3c15_13580V3.4"/>
    <property type="gene ID" value="Pp3c15_13580"/>
</dbReference>
<dbReference type="EnsemblPlants" id="Pp3c15_13580V3.3">
    <property type="protein sequence ID" value="Pp3c15_13580V3.3"/>
    <property type="gene ID" value="Pp3c15_13580"/>
</dbReference>
<dbReference type="Gramene" id="Pp3c15_13580V3.7">
    <property type="protein sequence ID" value="Pp3c15_13580V3.7"/>
    <property type="gene ID" value="Pp3c15_13580"/>
</dbReference>